<dbReference type="EMBL" id="CAJFDH010000003">
    <property type="protein sequence ID" value="CAD5214095.1"/>
    <property type="molecule type" value="Genomic_DNA"/>
</dbReference>
<keyword evidence="3" id="KW-1185">Reference proteome</keyword>
<gene>
    <name evidence="2" type="ORF">BOKJ2_LOCUS5421</name>
</gene>
<dbReference type="Proteomes" id="UP000783686">
    <property type="component" value="Unassembled WGS sequence"/>
</dbReference>
<dbReference type="AlphaFoldDB" id="A0A811KFG8"/>
<proteinExistence type="predicted"/>
<protein>
    <submittedName>
        <fullName evidence="2">Uncharacterized protein</fullName>
    </submittedName>
</protein>
<organism evidence="2 3">
    <name type="scientific">Bursaphelenchus okinawaensis</name>
    <dbReference type="NCBI Taxonomy" id="465554"/>
    <lineage>
        <taxon>Eukaryota</taxon>
        <taxon>Metazoa</taxon>
        <taxon>Ecdysozoa</taxon>
        <taxon>Nematoda</taxon>
        <taxon>Chromadorea</taxon>
        <taxon>Rhabditida</taxon>
        <taxon>Tylenchina</taxon>
        <taxon>Tylenchomorpha</taxon>
        <taxon>Aphelenchoidea</taxon>
        <taxon>Aphelenchoididae</taxon>
        <taxon>Bursaphelenchus</taxon>
    </lineage>
</organism>
<evidence type="ECO:0000313" key="3">
    <source>
        <dbReference type="Proteomes" id="UP000614601"/>
    </source>
</evidence>
<feature type="compositionally biased region" description="Basic residues" evidence="1">
    <location>
        <begin position="254"/>
        <end position="263"/>
    </location>
</feature>
<feature type="compositionally biased region" description="Polar residues" evidence="1">
    <location>
        <begin position="301"/>
        <end position="326"/>
    </location>
</feature>
<feature type="compositionally biased region" description="Polar residues" evidence="1">
    <location>
        <begin position="270"/>
        <end position="288"/>
    </location>
</feature>
<evidence type="ECO:0000313" key="2">
    <source>
        <dbReference type="EMBL" id="CAD5214095.1"/>
    </source>
</evidence>
<feature type="region of interest" description="Disordered" evidence="1">
    <location>
        <begin position="238"/>
        <end position="333"/>
    </location>
</feature>
<dbReference type="EMBL" id="CAJFCW020000003">
    <property type="protein sequence ID" value="CAG9102074.1"/>
    <property type="molecule type" value="Genomic_DNA"/>
</dbReference>
<dbReference type="Proteomes" id="UP000614601">
    <property type="component" value="Unassembled WGS sequence"/>
</dbReference>
<comment type="caution">
    <text evidence="2">The sequence shown here is derived from an EMBL/GenBank/DDBJ whole genome shotgun (WGS) entry which is preliminary data.</text>
</comment>
<sequence>MLSMLNMLETSSQLSEVSLSIPNPHKDAYPSFDGLGNLNWHAKGQNGREFTLHEEFERKYSNFCSQRLASLIMGNSSRVNSKRMSNALMDDSPKNVSEAICLCLSSFTPSPLLKVNQTKSEEELLKEIVNYNDEQSKFLPSRQGLKRVNLPHLHDVFEKTQRFCTSNLLPIVDPKRAEKWSPVIEEEKAPEPEPEVLGKRKRGRKPKVQEKEFVGNTDVEEIVPLVSSRGRIRKRISSDSLDYNPGKYESSKIKEKKPRKPYTRKVPLNNKVTQAVTVDTTDSAQNIEENGAPASKKIKLSSINESMTSPSTLSHDSGFASASSPDSYEMAKS</sequence>
<name>A0A811KFG8_9BILA</name>
<reference evidence="2" key="1">
    <citation type="submission" date="2020-09" db="EMBL/GenBank/DDBJ databases">
        <authorList>
            <person name="Kikuchi T."/>
        </authorList>
    </citation>
    <scope>NUCLEOTIDE SEQUENCE</scope>
    <source>
        <strain evidence="2">SH1</strain>
    </source>
</reference>
<evidence type="ECO:0000256" key="1">
    <source>
        <dbReference type="SAM" id="MobiDB-lite"/>
    </source>
</evidence>
<accession>A0A811KFG8</accession>